<reference evidence="9" key="1">
    <citation type="submission" date="2020-05" db="UniProtKB">
        <authorList>
            <consortium name="EnsemblMetazoa"/>
        </authorList>
    </citation>
    <scope>IDENTIFICATION</scope>
    <source>
        <strain evidence="9">FUMOZ</strain>
    </source>
</reference>
<keyword evidence="1 6" id="KW-0645">Protease</keyword>
<dbReference type="GO" id="GO:0004252">
    <property type="term" value="F:serine-type endopeptidase activity"/>
    <property type="evidence" value="ECO:0007669"/>
    <property type="project" value="InterPro"/>
</dbReference>
<feature type="signal peptide" evidence="7">
    <location>
        <begin position="1"/>
        <end position="16"/>
    </location>
</feature>
<accession>A0A2C9GWT6</accession>
<dbReference type="PROSITE" id="PS00135">
    <property type="entry name" value="TRYPSIN_SER"/>
    <property type="match status" value="1"/>
</dbReference>
<evidence type="ECO:0000259" key="8">
    <source>
        <dbReference type="PROSITE" id="PS50240"/>
    </source>
</evidence>
<dbReference type="Gene3D" id="2.40.10.10">
    <property type="entry name" value="Trypsin-like serine proteases"/>
    <property type="match status" value="1"/>
</dbReference>
<keyword evidence="4" id="KW-1015">Disulfide bond</keyword>
<dbReference type="PANTHER" id="PTHR24250">
    <property type="entry name" value="CHYMOTRYPSIN-RELATED"/>
    <property type="match status" value="1"/>
</dbReference>
<evidence type="ECO:0000256" key="6">
    <source>
        <dbReference type="RuleBase" id="RU363034"/>
    </source>
</evidence>
<comment type="similarity">
    <text evidence="5">Belongs to the peptidase S1 family. CLIP subfamily.</text>
</comment>
<dbReference type="InterPro" id="IPR009003">
    <property type="entry name" value="Peptidase_S1_PA"/>
</dbReference>
<dbReference type="InterPro" id="IPR001254">
    <property type="entry name" value="Trypsin_dom"/>
</dbReference>
<dbReference type="SMART" id="SM00020">
    <property type="entry name" value="Tryp_SPc"/>
    <property type="match status" value="1"/>
</dbReference>
<dbReference type="SUPFAM" id="SSF50494">
    <property type="entry name" value="Trypsin-like serine proteases"/>
    <property type="match status" value="1"/>
</dbReference>
<dbReference type="PROSITE" id="PS00134">
    <property type="entry name" value="TRYPSIN_HIS"/>
    <property type="match status" value="1"/>
</dbReference>
<keyword evidence="3 6" id="KW-0720">Serine protease</keyword>
<feature type="chain" id="PRO_5021448055" description="Peptidase S1 domain-containing protein" evidence="7">
    <location>
        <begin position="17"/>
        <end position="297"/>
    </location>
</feature>
<dbReference type="VEuPathDB" id="VectorBase:AFUN2_006534"/>
<proteinExistence type="inferred from homology"/>
<dbReference type="InterPro" id="IPR001314">
    <property type="entry name" value="Peptidase_S1A"/>
</dbReference>
<dbReference type="VEuPathDB" id="VectorBase:AFUN016545"/>
<evidence type="ECO:0000256" key="1">
    <source>
        <dbReference type="ARBA" id="ARBA00022670"/>
    </source>
</evidence>
<evidence type="ECO:0000256" key="5">
    <source>
        <dbReference type="ARBA" id="ARBA00024195"/>
    </source>
</evidence>
<dbReference type="EnsemblMetazoa" id="AFUN016545-RA">
    <property type="protein sequence ID" value="AFUN016545-PA"/>
    <property type="gene ID" value="AFUN016545"/>
</dbReference>
<dbReference type="STRING" id="62324.A0A2C9GWT6"/>
<feature type="domain" description="Peptidase S1" evidence="8">
    <location>
        <begin position="54"/>
        <end position="292"/>
    </location>
</feature>
<keyword evidence="7" id="KW-0732">Signal</keyword>
<dbReference type="InterPro" id="IPR043504">
    <property type="entry name" value="Peptidase_S1_PA_chymotrypsin"/>
</dbReference>
<dbReference type="GO" id="GO:0006508">
    <property type="term" value="P:proteolysis"/>
    <property type="evidence" value="ECO:0007669"/>
    <property type="project" value="UniProtKB-KW"/>
</dbReference>
<evidence type="ECO:0000256" key="2">
    <source>
        <dbReference type="ARBA" id="ARBA00022801"/>
    </source>
</evidence>
<sequence>MKTAVLLVALFAIASAEWIDIDWSTVRRVEEFDHYWARLAGISNLRYATPSHRIVNGEEAIPGQFPYQIALLTNFGAGTSLCGGSVLTNNYILTAAHCVVDNDATGGTAIMGAHNRNVQEATQQRIAFTTAGITPHPGYTRTNVRNDIAVVRLNSPITFTDRIQPTRLPGRSDTRQFGGMIGTVSGFGRTTDTGSTSPVVRYTSNPIMTNADCNVHWSTTQVQPQNVCQTTDGGRSSCNGDSGGPLTVQDGGRSLQIGLVSFGSAASGCSGPMPKVFARVSYFLDFIVENSDFIPGP</sequence>
<name>A0A2C9GWT6_ANOFN</name>
<dbReference type="InterPro" id="IPR033116">
    <property type="entry name" value="TRYPSIN_SER"/>
</dbReference>
<evidence type="ECO:0000256" key="7">
    <source>
        <dbReference type="SAM" id="SignalP"/>
    </source>
</evidence>
<dbReference type="CDD" id="cd00190">
    <property type="entry name" value="Tryp_SPc"/>
    <property type="match status" value="1"/>
</dbReference>
<dbReference type="FunFam" id="2.40.10.10:FF:000034">
    <property type="entry name" value="Eupolytin"/>
    <property type="match status" value="1"/>
</dbReference>
<evidence type="ECO:0000256" key="3">
    <source>
        <dbReference type="ARBA" id="ARBA00022825"/>
    </source>
</evidence>
<keyword evidence="2 6" id="KW-0378">Hydrolase</keyword>
<dbReference type="PANTHER" id="PTHR24250:SF50">
    <property type="entry name" value="PEPTIDASE S1 DOMAIN-CONTAINING PROTEIN"/>
    <property type="match status" value="1"/>
</dbReference>
<dbReference type="Pfam" id="PF00089">
    <property type="entry name" value="Trypsin"/>
    <property type="match status" value="1"/>
</dbReference>
<evidence type="ECO:0000313" key="9">
    <source>
        <dbReference type="EnsemblMetazoa" id="AFUN016545-PA"/>
    </source>
</evidence>
<dbReference type="AlphaFoldDB" id="A0A2C9GWT6"/>
<dbReference type="PRINTS" id="PR00722">
    <property type="entry name" value="CHYMOTRYPSIN"/>
</dbReference>
<dbReference type="PROSITE" id="PS50240">
    <property type="entry name" value="TRYPSIN_DOM"/>
    <property type="match status" value="1"/>
</dbReference>
<dbReference type="InterPro" id="IPR018114">
    <property type="entry name" value="TRYPSIN_HIS"/>
</dbReference>
<evidence type="ECO:0000256" key="4">
    <source>
        <dbReference type="ARBA" id="ARBA00023157"/>
    </source>
</evidence>
<organism evidence="9">
    <name type="scientific">Anopheles funestus</name>
    <name type="common">African malaria mosquito</name>
    <dbReference type="NCBI Taxonomy" id="62324"/>
    <lineage>
        <taxon>Eukaryota</taxon>
        <taxon>Metazoa</taxon>
        <taxon>Ecdysozoa</taxon>
        <taxon>Arthropoda</taxon>
        <taxon>Hexapoda</taxon>
        <taxon>Insecta</taxon>
        <taxon>Pterygota</taxon>
        <taxon>Neoptera</taxon>
        <taxon>Endopterygota</taxon>
        <taxon>Diptera</taxon>
        <taxon>Nematocera</taxon>
        <taxon>Culicoidea</taxon>
        <taxon>Culicidae</taxon>
        <taxon>Anophelinae</taxon>
        <taxon>Anopheles</taxon>
    </lineage>
</organism>
<protein>
    <recommendedName>
        <fullName evidence="8">Peptidase S1 domain-containing protein</fullName>
    </recommendedName>
</protein>